<comment type="caution">
    <text evidence="1">The sequence shown here is derived from an EMBL/GenBank/DDBJ whole genome shotgun (WGS) entry which is preliminary data.</text>
</comment>
<keyword evidence="2" id="KW-1185">Reference proteome</keyword>
<organism evidence="1 2">
    <name type="scientific">Floridaenema aerugineum BLCC-F46</name>
    <dbReference type="NCBI Taxonomy" id="3153654"/>
    <lineage>
        <taxon>Bacteria</taxon>
        <taxon>Bacillati</taxon>
        <taxon>Cyanobacteriota</taxon>
        <taxon>Cyanophyceae</taxon>
        <taxon>Oscillatoriophycideae</taxon>
        <taxon>Aerosakkonematales</taxon>
        <taxon>Aerosakkonemataceae</taxon>
        <taxon>Floridanema</taxon>
        <taxon>Floridanema aerugineum</taxon>
    </lineage>
</organism>
<accession>A0ABV4WYM6</accession>
<dbReference type="Pfam" id="PF05954">
    <property type="entry name" value="Phage_GPD"/>
    <property type="match status" value="1"/>
</dbReference>
<dbReference type="EMBL" id="JBHFNQ010000007">
    <property type="protein sequence ID" value="MFB2875391.1"/>
    <property type="molecule type" value="Genomic_DNA"/>
</dbReference>
<name>A0ABV4WYM6_9CYAN</name>
<reference evidence="1 2" key="1">
    <citation type="submission" date="2024-09" db="EMBL/GenBank/DDBJ databases">
        <title>Floridaenema gen nov. (Aerosakkonemataceae, Aerosakkonematales ord. nov., Cyanobacteria) from benthic tropical and subtropical fresh waters, with the description of four new species.</title>
        <authorList>
            <person name="Moretto J.A."/>
            <person name="Berthold D.E."/>
            <person name="Lefler F.W."/>
            <person name="Huang I.-S."/>
            <person name="Laughinghouse H. IV."/>
        </authorList>
    </citation>
    <scope>NUCLEOTIDE SEQUENCE [LARGE SCALE GENOMIC DNA]</scope>
    <source>
        <strain evidence="1 2">BLCC-F46</strain>
    </source>
</reference>
<dbReference type="Proteomes" id="UP001576774">
    <property type="component" value="Unassembled WGS sequence"/>
</dbReference>
<dbReference type="RefSeq" id="WP_413268557.1">
    <property type="nucleotide sequence ID" value="NZ_JBHFNQ010000007.1"/>
</dbReference>
<protein>
    <submittedName>
        <fullName evidence="1">Phage late control D family protein</fullName>
    </submittedName>
</protein>
<evidence type="ECO:0000313" key="1">
    <source>
        <dbReference type="EMBL" id="MFB2875391.1"/>
    </source>
</evidence>
<gene>
    <name evidence="1" type="ORF">ACE1CC_00715</name>
</gene>
<proteinExistence type="predicted"/>
<sequence length="367" mass="41218">MSIPTDELYLPDFDVLINGSPLKLEDKLQLIRILVDEEVNLPSMFTLEFAGLDEEVPRTDIQLIDDANLIKIGNEVKVKLGYFQDKLEQLITGEITALEPEFHYSSQPSLTVRGYDRRHRLQRGRKTRSFLQRKDSDIARQIASDAGLTPQIEDSKVIHEYVLQANQTDMEFLQTRARQIQYEVLVEDKKLFFRPVANAKPEILTLTFKEDLLEFYPRVSAIGQVAQTTVQGWDFKNKTKIVGQAIAGSEVSKMGGRNSGAALSQSAFGKATGVISYHPIMTQAEADQLAKANFNQGVLALITGEGVCQGRTDLRAGKVIKIDGDRIGKQFRGQYYLTSVSHRLSARSSHLGRGGYYTHFKFCRNAL</sequence>
<evidence type="ECO:0000313" key="2">
    <source>
        <dbReference type="Proteomes" id="UP001576774"/>
    </source>
</evidence>
<dbReference type="SUPFAM" id="SSF69279">
    <property type="entry name" value="Phage tail proteins"/>
    <property type="match status" value="1"/>
</dbReference>